<dbReference type="InterPro" id="IPR054298">
    <property type="entry name" value="BACOVA_00961-like"/>
</dbReference>
<protein>
    <submittedName>
        <fullName evidence="2">DUF4348 domain-containing protein</fullName>
    </submittedName>
</protein>
<feature type="signal peptide" evidence="1">
    <location>
        <begin position="1"/>
        <end position="18"/>
    </location>
</feature>
<evidence type="ECO:0000313" key="3">
    <source>
        <dbReference type="Proteomes" id="UP000471501"/>
    </source>
</evidence>
<organism evidence="2 3">
    <name type="scientific">Flavobacterium hydrocarbonoxydans</name>
    <dbReference type="NCBI Taxonomy" id="2683249"/>
    <lineage>
        <taxon>Bacteria</taxon>
        <taxon>Pseudomonadati</taxon>
        <taxon>Bacteroidota</taxon>
        <taxon>Flavobacteriia</taxon>
        <taxon>Flavobacteriales</taxon>
        <taxon>Flavobacteriaceae</taxon>
        <taxon>Flavobacterium</taxon>
    </lineage>
</organism>
<dbReference type="EMBL" id="WSTB01000003">
    <property type="protein sequence ID" value="MWB93995.1"/>
    <property type="molecule type" value="Genomic_DNA"/>
</dbReference>
<keyword evidence="3" id="KW-1185">Reference proteome</keyword>
<keyword evidence="1" id="KW-0732">Signal</keyword>
<dbReference type="AlphaFoldDB" id="A0A6I4NN92"/>
<evidence type="ECO:0000313" key="2">
    <source>
        <dbReference type="EMBL" id="MWB93995.1"/>
    </source>
</evidence>
<name>A0A6I4NN92_9FLAO</name>
<dbReference type="RefSeq" id="WP_160373920.1">
    <property type="nucleotide sequence ID" value="NZ_WSTB01000003.1"/>
</dbReference>
<gene>
    <name evidence="2" type="ORF">GON26_06445</name>
</gene>
<sequence>MKKFLLIFVMVFAHCIVAQNKSAGSEEFNSFFKKFNADKSFQMSRIKFPLTVKLNNDDYELVDYSIAKSDYIILNLNKSKEERDYTQKTILKSNSVIIEQRGINNGIYVDYIFEKRKGLWFLKTWIDSST</sequence>
<comment type="caution">
    <text evidence="2">The sequence shown here is derived from an EMBL/GenBank/DDBJ whole genome shotgun (WGS) entry which is preliminary data.</text>
</comment>
<proteinExistence type="predicted"/>
<evidence type="ECO:0000256" key="1">
    <source>
        <dbReference type="SAM" id="SignalP"/>
    </source>
</evidence>
<reference evidence="2 3" key="1">
    <citation type="submission" date="2019-12" db="EMBL/GenBank/DDBJ databases">
        <authorList>
            <person name="Kim Y.S."/>
        </authorList>
    </citation>
    <scope>NUCLEOTIDE SEQUENCE [LARGE SCALE GENOMIC DNA]</scope>
    <source>
        <strain evidence="2 3">GA093</strain>
    </source>
</reference>
<dbReference type="Pfam" id="PF22057">
    <property type="entry name" value="BACOVA_00961-like"/>
    <property type="match status" value="1"/>
</dbReference>
<accession>A0A6I4NN92</accession>
<dbReference type="Gene3D" id="3.10.450.410">
    <property type="match status" value="1"/>
</dbReference>
<dbReference type="Proteomes" id="UP000471501">
    <property type="component" value="Unassembled WGS sequence"/>
</dbReference>
<feature type="chain" id="PRO_5026089149" evidence="1">
    <location>
        <begin position="19"/>
        <end position="130"/>
    </location>
</feature>